<dbReference type="PANTHER" id="PTHR23026:SF123">
    <property type="entry name" value="NAD(P)H NITROREDUCTASE RV3131-RELATED"/>
    <property type="match status" value="1"/>
</dbReference>
<dbReference type="InterPro" id="IPR000415">
    <property type="entry name" value="Nitroreductase-like"/>
</dbReference>
<feature type="domain" description="Nitroreductase" evidence="1">
    <location>
        <begin position="7"/>
        <end position="183"/>
    </location>
</feature>
<dbReference type="OrthoDB" id="9809288at2"/>
<dbReference type="STRING" id="1640674.SAMN05216323_105426"/>
<sequence>MELKIAIEMRASVRSFTAEAVPVETLRELVRRGSFAPSVNNYQPWRFIAVTNKDVLAAMAQVVSQRIQSLPETESRMAKVVKKQVEFFATFFEHAPALIAVVLEPYETILERGVELEHEAINLQRGFPDMQSVGACIQNILLSAPEFGLGACWMSAPLIARDELQPLLGITQPHTLVAFVAVGNPSKAPVPKEKKSIDDIFTIIE</sequence>
<dbReference type="PANTHER" id="PTHR23026">
    <property type="entry name" value="NADPH NITROREDUCTASE"/>
    <property type="match status" value="1"/>
</dbReference>
<dbReference type="RefSeq" id="WP_092439686.1">
    <property type="nucleotide sequence ID" value="NZ_FMYP01000054.1"/>
</dbReference>
<keyword evidence="3" id="KW-1185">Reference proteome</keyword>
<dbReference type="SUPFAM" id="SSF55469">
    <property type="entry name" value="FMN-dependent nitroreductase-like"/>
    <property type="match status" value="1"/>
</dbReference>
<reference evidence="2 3" key="1">
    <citation type="submission" date="2016-09" db="EMBL/GenBank/DDBJ databases">
        <authorList>
            <person name="Capua I."/>
            <person name="De Benedictis P."/>
            <person name="Joannis T."/>
            <person name="Lombin L.H."/>
            <person name="Cattoli G."/>
        </authorList>
    </citation>
    <scope>NUCLEOTIDE SEQUENCE [LARGE SCALE GENOMIC DNA]</scope>
    <source>
        <strain evidence="2 3">A7P-90m</strain>
    </source>
</reference>
<evidence type="ECO:0000259" key="1">
    <source>
        <dbReference type="Pfam" id="PF00881"/>
    </source>
</evidence>
<name>A0A1G6PTY7_9BACT</name>
<dbReference type="AlphaFoldDB" id="A0A1G6PTY7"/>
<dbReference type="GO" id="GO:0016491">
    <property type="term" value="F:oxidoreductase activity"/>
    <property type="evidence" value="ECO:0007669"/>
    <property type="project" value="InterPro"/>
</dbReference>
<dbReference type="EMBL" id="FMYP01000054">
    <property type="protein sequence ID" value="SDC82847.1"/>
    <property type="molecule type" value="Genomic_DNA"/>
</dbReference>
<accession>A0A1G6PTY7</accession>
<dbReference type="InterPro" id="IPR029479">
    <property type="entry name" value="Nitroreductase"/>
</dbReference>
<evidence type="ECO:0000313" key="2">
    <source>
        <dbReference type="EMBL" id="SDC82847.1"/>
    </source>
</evidence>
<protein>
    <submittedName>
        <fullName evidence="2">Nitroreductase</fullName>
    </submittedName>
</protein>
<dbReference type="InterPro" id="IPR050627">
    <property type="entry name" value="Nitroreductase/BluB"/>
</dbReference>
<gene>
    <name evidence="2" type="ORF">SAMN05216323_105426</name>
</gene>
<dbReference type="Gene3D" id="3.40.109.10">
    <property type="entry name" value="NADH Oxidase"/>
    <property type="match status" value="1"/>
</dbReference>
<proteinExistence type="predicted"/>
<dbReference type="Proteomes" id="UP000199452">
    <property type="component" value="Unassembled WGS sequence"/>
</dbReference>
<evidence type="ECO:0000313" key="3">
    <source>
        <dbReference type="Proteomes" id="UP000199452"/>
    </source>
</evidence>
<organism evidence="2 3">
    <name type="scientific">Williamwhitmania taraxaci</name>
    <dbReference type="NCBI Taxonomy" id="1640674"/>
    <lineage>
        <taxon>Bacteria</taxon>
        <taxon>Pseudomonadati</taxon>
        <taxon>Bacteroidota</taxon>
        <taxon>Bacteroidia</taxon>
        <taxon>Bacteroidales</taxon>
        <taxon>Williamwhitmaniaceae</taxon>
        <taxon>Williamwhitmania</taxon>
    </lineage>
</organism>
<dbReference type="Pfam" id="PF00881">
    <property type="entry name" value="Nitroreductase"/>
    <property type="match status" value="1"/>
</dbReference>